<name>A0A443SMI1_9ACAR</name>
<dbReference type="EMBL" id="NCKV01001260">
    <property type="protein sequence ID" value="RWS28695.1"/>
    <property type="molecule type" value="Genomic_DNA"/>
</dbReference>
<evidence type="ECO:0000313" key="5">
    <source>
        <dbReference type="Proteomes" id="UP000288716"/>
    </source>
</evidence>
<dbReference type="GO" id="GO:0003723">
    <property type="term" value="F:RNA binding"/>
    <property type="evidence" value="ECO:0007669"/>
    <property type="project" value="InterPro"/>
</dbReference>
<evidence type="ECO:0000313" key="4">
    <source>
        <dbReference type="EMBL" id="RWS28695.1"/>
    </source>
</evidence>
<keyword evidence="5" id="KW-1185">Reference proteome</keyword>
<dbReference type="AlphaFoldDB" id="A0A443SMI1"/>
<dbReference type="PROSITE" id="PS00531">
    <property type="entry name" value="RNASE_T2_2"/>
    <property type="match status" value="1"/>
</dbReference>
<proteinExistence type="inferred from homology"/>
<dbReference type="SUPFAM" id="SSF55895">
    <property type="entry name" value="Ribonuclease Rh-like"/>
    <property type="match status" value="1"/>
</dbReference>
<comment type="caution">
    <text evidence="4">The sequence shown here is derived from an EMBL/GenBank/DDBJ whole genome shotgun (WGS) entry which is preliminary data.</text>
</comment>
<organism evidence="4 5">
    <name type="scientific">Leptotrombidium deliense</name>
    <dbReference type="NCBI Taxonomy" id="299467"/>
    <lineage>
        <taxon>Eukaryota</taxon>
        <taxon>Metazoa</taxon>
        <taxon>Ecdysozoa</taxon>
        <taxon>Arthropoda</taxon>
        <taxon>Chelicerata</taxon>
        <taxon>Arachnida</taxon>
        <taxon>Acari</taxon>
        <taxon>Acariformes</taxon>
        <taxon>Trombidiformes</taxon>
        <taxon>Prostigmata</taxon>
        <taxon>Anystina</taxon>
        <taxon>Parasitengona</taxon>
        <taxon>Trombiculoidea</taxon>
        <taxon>Trombiculidae</taxon>
        <taxon>Leptotrombidium</taxon>
    </lineage>
</organism>
<dbReference type="PANTHER" id="PTHR11240">
    <property type="entry name" value="RIBONUCLEASE T2"/>
    <property type="match status" value="1"/>
</dbReference>
<dbReference type="InterPro" id="IPR036430">
    <property type="entry name" value="RNase_T2-like_sf"/>
</dbReference>
<feature type="chain" id="PRO_5019547718" evidence="3">
    <location>
        <begin position="20"/>
        <end position="237"/>
    </location>
</feature>
<evidence type="ECO:0000256" key="1">
    <source>
        <dbReference type="ARBA" id="ARBA00007469"/>
    </source>
</evidence>
<dbReference type="CDD" id="cd00374">
    <property type="entry name" value="RNase_T2"/>
    <property type="match status" value="1"/>
</dbReference>
<protein>
    <submittedName>
        <fullName evidence="4">Ribonuclease Oy-like protein</fullName>
    </submittedName>
</protein>
<dbReference type="InterPro" id="IPR033130">
    <property type="entry name" value="RNase_T2_His_AS_2"/>
</dbReference>
<comment type="similarity">
    <text evidence="1 2">Belongs to the RNase T2 family.</text>
</comment>
<dbReference type="PANTHER" id="PTHR11240:SF22">
    <property type="entry name" value="RIBONUCLEASE T2"/>
    <property type="match status" value="1"/>
</dbReference>
<keyword evidence="3" id="KW-0732">Signal</keyword>
<sequence length="237" mass="27239">MNKIFVITLFLFLIESNFAANDLNVKACPKVNFDYISLALNWGPGLCFLNQKCQKPFDNKWTIHGTWPSNERGRPPQNCCFLRFLDDNVIKQLYSKLNEAWPSLYGSDEKFWQHEWEKHGTCAFASKQLQGQANYFGESLRLYKSIDINGWLAKHSIVPQPLGERSVYPLEAIRSALSESHGGRVRFSCGRVDGRISNRIPLLQEVHLCFDKVTLQAVDCVRNDDHECGKRNVHFIS</sequence>
<dbReference type="InterPro" id="IPR001568">
    <property type="entry name" value="RNase_T2-like"/>
</dbReference>
<evidence type="ECO:0000256" key="3">
    <source>
        <dbReference type="SAM" id="SignalP"/>
    </source>
</evidence>
<accession>A0A443SMI1</accession>
<dbReference type="Gene3D" id="3.90.730.10">
    <property type="entry name" value="Ribonuclease T2-like"/>
    <property type="match status" value="1"/>
</dbReference>
<dbReference type="OrthoDB" id="6512877at2759"/>
<dbReference type="GO" id="GO:0033897">
    <property type="term" value="F:ribonuclease T2 activity"/>
    <property type="evidence" value="ECO:0007669"/>
    <property type="project" value="InterPro"/>
</dbReference>
<dbReference type="GO" id="GO:0006401">
    <property type="term" value="P:RNA catabolic process"/>
    <property type="evidence" value="ECO:0007669"/>
    <property type="project" value="TreeGrafter"/>
</dbReference>
<evidence type="ECO:0000256" key="2">
    <source>
        <dbReference type="RuleBase" id="RU004328"/>
    </source>
</evidence>
<dbReference type="VEuPathDB" id="VectorBase:LDEU003345"/>
<reference evidence="4 5" key="1">
    <citation type="journal article" date="2018" name="Gigascience">
        <title>Genomes of trombidid mites reveal novel predicted allergens and laterally-transferred genes associated with secondary metabolism.</title>
        <authorList>
            <person name="Dong X."/>
            <person name="Chaisiri K."/>
            <person name="Xia D."/>
            <person name="Armstrong S.D."/>
            <person name="Fang Y."/>
            <person name="Donnelly M.J."/>
            <person name="Kadowaki T."/>
            <person name="McGarry J.W."/>
            <person name="Darby A.C."/>
            <person name="Makepeace B.L."/>
        </authorList>
    </citation>
    <scope>NUCLEOTIDE SEQUENCE [LARGE SCALE GENOMIC DNA]</scope>
    <source>
        <strain evidence="4">UoL-UT</strain>
    </source>
</reference>
<dbReference type="Proteomes" id="UP000288716">
    <property type="component" value="Unassembled WGS sequence"/>
</dbReference>
<dbReference type="GO" id="GO:0005576">
    <property type="term" value="C:extracellular region"/>
    <property type="evidence" value="ECO:0007669"/>
    <property type="project" value="TreeGrafter"/>
</dbReference>
<gene>
    <name evidence="4" type="ORF">B4U80_12776</name>
</gene>
<feature type="signal peptide" evidence="3">
    <location>
        <begin position="1"/>
        <end position="19"/>
    </location>
</feature>
<dbReference type="Pfam" id="PF00445">
    <property type="entry name" value="Ribonuclease_T2"/>
    <property type="match status" value="1"/>
</dbReference>